<sequence>MRAFVSIAEYHLVLFAGADLGGLSDGGGRGRLAEEDDAADHTDNQSQEQGEAANDEESSEGDVIDALGLLYAGDHEVHEHAEVRQGCRNGGGDGLLVLRGGESSQTLGGAFASLVDVHAPLVNEDQGRVSLDAEPLGNVGAAGGVQVGDVNDALELPSQALPRRGHVAAVRAPGGVELHEPRTCCV</sequence>
<dbReference type="Proteomes" id="UP000236319">
    <property type="component" value="Unassembled WGS sequence"/>
</dbReference>
<evidence type="ECO:0000313" key="2">
    <source>
        <dbReference type="EMBL" id="GBE60750.1"/>
    </source>
</evidence>
<reference evidence="2 3" key="1">
    <citation type="journal article" date="2017" name="BMC Genomics">
        <title>Whole-genome assembly of Babesia ovata and comparative genomics between closely related pathogens.</title>
        <authorList>
            <person name="Yamagishi J."/>
            <person name="Asada M."/>
            <person name="Hakimi H."/>
            <person name="Tanaka T.Q."/>
            <person name="Sugimoto C."/>
            <person name="Kawazu S."/>
        </authorList>
    </citation>
    <scope>NUCLEOTIDE SEQUENCE [LARGE SCALE GENOMIC DNA]</scope>
    <source>
        <strain evidence="2 3">Miyake</strain>
    </source>
</reference>
<evidence type="ECO:0000313" key="3">
    <source>
        <dbReference type="Proteomes" id="UP000236319"/>
    </source>
</evidence>
<dbReference type="RefSeq" id="XP_028866993.1">
    <property type="nucleotide sequence ID" value="XM_029011160.1"/>
</dbReference>
<dbReference type="EMBL" id="BDSA01000002">
    <property type="protein sequence ID" value="GBE60750.1"/>
    <property type="molecule type" value="Genomic_DNA"/>
</dbReference>
<gene>
    <name evidence="2" type="ORF">BOVATA_022430</name>
</gene>
<feature type="region of interest" description="Disordered" evidence="1">
    <location>
        <begin position="27"/>
        <end position="60"/>
    </location>
</feature>
<accession>A0A2H6KCM4</accession>
<dbReference type="GeneID" id="39874520"/>
<proteinExistence type="predicted"/>
<comment type="caution">
    <text evidence="2">The sequence shown here is derived from an EMBL/GenBank/DDBJ whole genome shotgun (WGS) entry which is preliminary data.</text>
</comment>
<dbReference type="AlphaFoldDB" id="A0A2H6KCM4"/>
<evidence type="ECO:0000256" key="1">
    <source>
        <dbReference type="SAM" id="MobiDB-lite"/>
    </source>
</evidence>
<name>A0A2H6KCM4_9APIC</name>
<organism evidence="2 3">
    <name type="scientific">Babesia ovata</name>
    <dbReference type="NCBI Taxonomy" id="189622"/>
    <lineage>
        <taxon>Eukaryota</taxon>
        <taxon>Sar</taxon>
        <taxon>Alveolata</taxon>
        <taxon>Apicomplexa</taxon>
        <taxon>Aconoidasida</taxon>
        <taxon>Piroplasmida</taxon>
        <taxon>Babesiidae</taxon>
        <taxon>Babesia</taxon>
    </lineage>
</organism>
<dbReference type="VEuPathDB" id="PiroplasmaDB:BOVATA_022430"/>
<keyword evidence="3" id="KW-1185">Reference proteome</keyword>
<protein>
    <submittedName>
        <fullName evidence="2">Short-chain dehydrogenase reductase SDR, putative</fullName>
    </submittedName>
</protein>